<dbReference type="OrthoDB" id="543373at2759"/>
<dbReference type="PROSITE" id="PS50077">
    <property type="entry name" value="HEAT_REPEAT"/>
    <property type="match status" value="2"/>
</dbReference>
<comment type="subcellular location">
    <subcellularLocation>
        <location evidence="2">Cytoplasm</location>
    </subcellularLocation>
    <subcellularLocation>
        <location evidence="1">Nucleus</location>
    </subcellularLocation>
</comment>
<keyword evidence="5" id="KW-0677">Repeat</keyword>
<gene>
    <name evidence="10" type="ORF">HYQ45_015821</name>
</gene>
<dbReference type="Pfam" id="PF25574">
    <property type="entry name" value="TPR_IMB1"/>
    <property type="match status" value="1"/>
</dbReference>
<evidence type="ECO:0000256" key="6">
    <source>
        <dbReference type="ARBA" id="ARBA00022927"/>
    </source>
</evidence>
<dbReference type="InterPro" id="IPR034085">
    <property type="entry name" value="TOG"/>
</dbReference>
<dbReference type="Pfam" id="PF25780">
    <property type="entry name" value="TPR_IPO5"/>
    <property type="match status" value="1"/>
</dbReference>
<dbReference type="AlphaFoldDB" id="A0A8I3AH95"/>
<evidence type="ECO:0000256" key="1">
    <source>
        <dbReference type="ARBA" id="ARBA00004123"/>
    </source>
</evidence>
<evidence type="ECO:0000256" key="8">
    <source>
        <dbReference type="PROSITE-ProRule" id="PRU00103"/>
    </source>
</evidence>
<evidence type="ECO:0000256" key="2">
    <source>
        <dbReference type="ARBA" id="ARBA00004496"/>
    </source>
</evidence>
<evidence type="ECO:0000259" key="9">
    <source>
        <dbReference type="PROSITE" id="PS50166"/>
    </source>
</evidence>
<dbReference type="GO" id="GO:0006606">
    <property type="term" value="P:protein import into nucleus"/>
    <property type="evidence" value="ECO:0007669"/>
    <property type="project" value="InterPro"/>
</dbReference>
<sequence>MSILPADVHAELTQLLQALQSADNNTRAQAEEHLQNNWTNNRPEILLMGLAEQVQAASETPVRSFAAVIFRRIASKTRKNERGDSVDMFISLATDQAAVIRQKLLETLAGDFDRSVRNKISDAVAEIARQYTENNDSWPELLGALFQLSMAPEAEKRETAFRVFATTPSVIEKQHEEGVMQAFQKGFKDESIQVRLAAMEAFAAFFRSLGKKAQAKYYPLIADVLNILPPIKETHDSEDLSAALVALIDLAETAPKMFKSLFRNLVQFSISVIQDKELDSLCRQNALELMATFADYAPSMCRKDESYTNDMITQCLSLMTDLGEDDDDAAEWLDSDDLDQEESDLNHVAGEQCMDRLANKLGGQTILAPTFNWLPRMMTSMAWKDRHAALMAISAISEGCRDLMIGELSQVLDLVIPALKDPHPRVRWAGCNALGQMSTDFAPKMQTDYYDRVLTAIVPVLESPEPRVKSHAAAALVNFCEEAEKETLEPHLDGLLSHLFQLLQNDKRYVQEQALSTIATIADAAEAAFGKYYDSLMPLLVNVLQRDDEREFRTLRAKAMECATLIALAVGKERLGQDAMTLVQLLANIQANITDADDPQTQYLMHCWGRMCRVLGHEFLPFLANVMPPLLELASAKADIQLLDDEEQVEQIQQEDGWELVPLKGKMIGIKTSTMDDKNMAIELLVVYAQVLEGHFSPYVAEIMEKIAIPGLSFFFHDPVRFVSAKLGFLKSTDPTQRQWGLCIMDDVLEYCGPESSRYANVITQPLIDGCQDVSPAIRQAAAYGIGVAAHRGGAPWGQFLGGALPYLFQATQVPDARNDENVYATENACAAIAKILHYNASQVPDAQAVVVQWLETLPVTNDEEAAPYAYAYLAELIDQQNPAVIGQAGKMFVMIAQALESDALQGQTVTRVVAATKALLANAGVDPAPLLQQFPAESQQRVAAYFA</sequence>
<dbReference type="InterPro" id="IPR001494">
    <property type="entry name" value="Importin-beta_N"/>
</dbReference>
<organism evidence="10 11">
    <name type="scientific">Verticillium longisporum</name>
    <name type="common">Verticillium dahliae var. longisporum</name>
    <dbReference type="NCBI Taxonomy" id="100787"/>
    <lineage>
        <taxon>Eukaryota</taxon>
        <taxon>Fungi</taxon>
        <taxon>Dikarya</taxon>
        <taxon>Ascomycota</taxon>
        <taxon>Pezizomycotina</taxon>
        <taxon>Sordariomycetes</taxon>
        <taxon>Hypocreomycetidae</taxon>
        <taxon>Glomerellales</taxon>
        <taxon>Plectosphaerellaceae</taxon>
        <taxon>Verticillium</taxon>
    </lineage>
</organism>
<dbReference type="InterPro" id="IPR040928">
    <property type="entry name" value="Importin_rep_5"/>
</dbReference>
<dbReference type="InterPro" id="IPR057672">
    <property type="entry name" value="TPR_IPO4/5"/>
</dbReference>
<keyword evidence="4" id="KW-0963">Cytoplasm</keyword>
<dbReference type="InterPro" id="IPR040122">
    <property type="entry name" value="Importin_beta"/>
</dbReference>
<dbReference type="Proteomes" id="UP000689129">
    <property type="component" value="Unassembled WGS sequence"/>
</dbReference>
<name>A0A8I3AH95_VERLO</name>
<evidence type="ECO:0000256" key="3">
    <source>
        <dbReference type="ARBA" id="ARBA00022448"/>
    </source>
</evidence>
<keyword evidence="6" id="KW-0653">Protein transport</keyword>
<dbReference type="GO" id="GO:0031267">
    <property type="term" value="F:small GTPase binding"/>
    <property type="evidence" value="ECO:0007669"/>
    <property type="project" value="InterPro"/>
</dbReference>
<dbReference type="PANTHER" id="PTHR10527">
    <property type="entry name" value="IMPORTIN BETA"/>
    <property type="match status" value="1"/>
</dbReference>
<evidence type="ECO:0000256" key="5">
    <source>
        <dbReference type="ARBA" id="ARBA00022737"/>
    </source>
</evidence>
<dbReference type="SMART" id="SM01349">
    <property type="entry name" value="TOG"/>
    <property type="match status" value="1"/>
</dbReference>
<dbReference type="InterPro" id="IPR021133">
    <property type="entry name" value="HEAT_type_2"/>
</dbReference>
<feature type="repeat" description="HEAT" evidence="8">
    <location>
        <begin position="179"/>
        <end position="217"/>
    </location>
</feature>
<evidence type="ECO:0000313" key="11">
    <source>
        <dbReference type="Proteomes" id="UP000689129"/>
    </source>
</evidence>
<dbReference type="GO" id="GO:0005634">
    <property type="term" value="C:nucleus"/>
    <property type="evidence" value="ECO:0007669"/>
    <property type="project" value="UniProtKB-SubCell"/>
</dbReference>
<evidence type="ECO:0000256" key="7">
    <source>
        <dbReference type="ARBA" id="ARBA00023242"/>
    </source>
</evidence>
<dbReference type="InterPro" id="IPR041653">
    <property type="entry name" value="Importin_rep_4"/>
</dbReference>
<evidence type="ECO:0000313" key="10">
    <source>
        <dbReference type="EMBL" id="KAG7117497.1"/>
    </source>
</evidence>
<dbReference type="Pfam" id="PF18808">
    <property type="entry name" value="Importin_rep_4"/>
    <property type="match status" value="1"/>
</dbReference>
<protein>
    <submittedName>
        <fullName evidence="10">Importin subunit beta-3 like protein</fullName>
    </submittedName>
</protein>
<feature type="repeat" description="HEAT" evidence="8">
    <location>
        <begin position="536"/>
        <end position="578"/>
    </location>
</feature>
<keyword evidence="3" id="KW-0813">Transport</keyword>
<dbReference type="GO" id="GO:0005737">
    <property type="term" value="C:cytoplasm"/>
    <property type="evidence" value="ECO:0007669"/>
    <property type="project" value="UniProtKB-SubCell"/>
</dbReference>
<comment type="caution">
    <text evidence="10">The sequence shown here is derived from an EMBL/GenBank/DDBJ whole genome shotgun (WGS) entry which is preliminary data.</text>
</comment>
<keyword evidence="7" id="KW-0539">Nucleus</keyword>
<reference evidence="10" key="1">
    <citation type="journal article" date="2021" name="Mol. Plant Pathol.">
        <title>A 20-kb lineage-specific genomic region tames virulence in pathogenic amphidiploid Verticillium longisporum.</title>
        <authorList>
            <person name="Harting R."/>
            <person name="Starke J."/>
            <person name="Kusch H."/>
            <person name="Poggeler S."/>
            <person name="Maurus I."/>
            <person name="Schluter R."/>
            <person name="Landesfeind M."/>
            <person name="Bulla I."/>
            <person name="Nowrousian M."/>
            <person name="de Jonge R."/>
            <person name="Stahlhut G."/>
            <person name="Hoff K.J."/>
            <person name="Asshauer K.P."/>
            <person name="Thurmer A."/>
            <person name="Stanke M."/>
            <person name="Daniel R."/>
            <person name="Morgenstern B."/>
            <person name="Thomma B.P.H.J."/>
            <person name="Kronstad J.W."/>
            <person name="Braus-Stromeyer S.A."/>
            <person name="Braus G.H."/>
        </authorList>
    </citation>
    <scope>NUCLEOTIDE SEQUENCE</scope>
    <source>
        <strain evidence="10">Vl32</strain>
    </source>
</reference>
<dbReference type="Pfam" id="PF13513">
    <property type="entry name" value="HEAT_EZ"/>
    <property type="match status" value="1"/>
</dbReference>
<proteinExistence type="predicted"/>
<feature type="domain" description="Importin N-terminal" evidence="9">
    <location>
        <begin position="30"/>
        <end position="110"/>
    </location>
</feature>
<dbReference type="InterPro" id="IPR058584">
    <property type="entry name" value="IMB1_TNPO1-like_TPR"/>
</dbReference>
<evidence type="ECO:0000256" key="4">
    <source>
        <dbReference type="ARBA" id="ARBA00022490"/>
    </source>
</evidence>
<dbReference type="PROSITE" id="PS50166">
    <property type="entry name" value="IMPORTIN_B_NT"/>
    <property type="match status" value="1"/>
</dbReference>
<accession>A0A8I3AH95</accession>
<dbReference type="Pfam" id="PF18816">
    <property type="entry name" value="Importin_rep_5"/>
    <property type="match status" value="1"/>
</dbReference>
<dbReference type="EMBL" id="JAEMWZ010000443">
    <property type="protein sequence ID" value="KAG7117497.1"/>
    <property type="molecule type" value="Genomic_DNA"/>
</dbReference>